<proteinExistence type="predicted"/>
<dbReference type="Proteomes" id="UP000229081">
    <property type="component" value="Chromosome"/>
</dbReference>
<dbReference type="EMBL" id="CP024923">
    <property type="protein sequence ID" value="ATY33746.1"/>
    <property type="molecule type" value="Genomic_DNA"/>
</dbReference>
<protein>
    <submittedName>
        <fullName evidence="2">Uncharacterized protein</fullName>
    </submittedName>
</protein>
<name>A0A2K8MMB2_9SPHN</name>
<feature type="chain" id="PRO_5014920635" evidence="1">
    <location>
        <begin position="20"/>
        <end position="162"/>
    </location>
</feature>
<evidence type="ECO:0000313" key="2">
    <source>
        <dbReference type="EMBL" id="ATY33746.1"/>
    </source>
</evidence>
<sequence>MRKVLAAIVLFFVLGGVMAAAPYPIEEINGLVGNNRSGCTINVQNSSGWEPGFPSVLRVERLEEPVVAGVVAYECGGIVGNPPAAMTLLVPGTGYRAEGCVVEHDPDGCYTDLPTAPAASGTPKRYQVLIQVRRGGPVEAVDLIVTRRVTWRCRIFDALMSV</sequence>
<keyword evidence="3" id="KW-1185">Reference proteome</keyword>
<organism evidence="2 3">
    <name type="scientific">Sphingomonas psychrotolerans</name>
    <dbReference type="NCBI Taxonomy" id="1327635"/>
    <lineage>
        <taxon>Bacteria</taxon>
        <taxon>Pseudomonadati</taxon>
        <taxon>Pseudomonadota</taxon>
        <taxon>Alphaproteobacteria</taxon>
        <taxon>Sphingomonadales</taxon>
        <taxon>Sphingomonadaceae</taxon>
        <taxon>Sphingomonas</taxon>
    </lineage>
</organism>
<dbReference type="AlphaFoldDB" id="A0A2K8MMB2"/>
<dbReference type="KEGG" id="sphc:CVN68_18750"/>
<reference evidence="2 3" key="1">
    <citation type="submission" date="2017-11" db="EMBL/GenBank/DDBJ databases">
        <title>Complete genome sequence of Sphingomonas sp. Strain Cra20, a psychrotolerant potential plant growth promoting rhizobacteria.</title>
        <authorList>
            <person name="Luo Y."/>
        </authorList>
    </citation>
    <scope>NUCLEOTIDE SEQUENCE [LARGE SCALE GENOMIC DNA]</scope>
    <source>
        <strain evidence="2 3">Cra20</strain>
    </source>
</reference>
<keyword evidence="1" id="KW-0732">Signal</keyword>
<dbReference type="RefSeq" id="WP_100283545.1">
    <property type="nucleotide sequence ID" value="NZ_CP024923.1"/>
</dbReference>
<accession>A0A2K8MMB2</accession>
<feature type="signal peptide" evidence="1">
    <location>
        <begin position="1"/>
        <end position="19"/>
    </location>
</feature>
<evidence type="ECO:0000256" key="1">
    <source>
        <dbReference type="SAM" id="SignalP"/>
    </source>
</evidence>
<evidence type="ECO:0000313" key="3">
    <source>
        <dbReference type="Proteomes" id="UP000229081"/>
    </source>
</evidence>
<gene>
    <name evidence="2" type="ORF">CVN68_18750</name>
</gene>